<keyword evidence="2" id="KW-1185">Reference proteome</keyword>
<dbReference type="EMBL" id="JACAZE010000003">
    <property type="protein sequence ID" value="KAF7319572.1"/>
    <property type="molecule type" value="Genomic_DNA"/>
</dbReference>
<reference evidence="1" key="1">
    <citation type="submission" date="2020-05" db="EMBL/GenBank/DDBJ databases">
        <title>Mycena genomes resolve the evolution of fungal bioluminescence.</title>
        <authorList>
            <person name="Tsai I.J."/>
        </authorList>
    </citation>
    <scope>NUCLEOTIDE SEQUENCE</scope>
    <source>
        <strain evidence="1">110903Hualien_Pintung</strain>
    </source>
</reference>
<proteinExistence type="predicted"/>
<comment type="caution">
    <text evidence="1">The sequence shown here is derived from an EMBL/GenBank/DDBJ whole genome shotgun (WGS) entry which is preliminary data.</text>
</comment>
<organism evidence="1 2">
    <name type="scientific">Mycena chlorophos</name>
    <name type="common">Agaric fungus</name>
    <name type="synonym">Agaricus chlorophos</name>
    <dbReference type="NCBI Taxonomy" id="658473"/>
    <lineage>
        <taxon>Eukaryota</taxon>
        <taxon>Fungi</taxon>
        <taxon>Dikarya</taxon>
        <taxon>Basidiomycota</taxon>
        <taxon>Agaricomycotina</taxon>
        <taxon>Agaricomycetes</taxon>
        <taxon>Agaricomycetidae</taxon>
        <taxon>Agaricales</taxon>
        <taxon>Marasmiineae</taxon>
        <taxon>Mycenaceae</taxon>
        <taxon>Mycena</taxon>
    </lineage>
</organism>
<name>A0A8H6TMS4_MYCCL</name>
<protein>
    <submittedName>
        <fullName evidence="1">Uncharacterized protein</fullName>
    </submittedName>
</protein>
<sequence length="130" mass="14158">MDAINLAGPIMGESFGPDATHPGSESKSNLSFVFHASTTTIPRTIHDAELLLHALGTRSDACQFELNALRMKIHQANLQLQILCHVAQMAEWRLQNAQTDIGVARKVLHDSELDVSFAESCGTCSDILKS</sequence>
<dbReference type="OrthoDB" id="3105784at2759"/>
<gene>
    <name evidence="1" type="ORF">HMN09_00296800</name>
</gene>
<dbReference type="Proteomes" id="UP000613580">
    <property type="component" value="Unassembled WGS sequence"/>
</dbReference>
<evidence type="ECO:0000313" key="1">
    <source>
        <dbReference type="EMBL" id="KAF7319572.1"/>
    </source>
</evidence>
<accession>A0A8H6TMS4</accession>
<dbReference type="AlphaFoldDB" id="A0A8H6TMS4"/>
<evidence type="ECO:0000313" key="2">
    <source>
        <dbReference type="Proteomes" id="UP000613580"/>
    </source>
</evidence>